<gene>
    <name evidence="4" type="ORF">ENE74_12310</name>
</gene>
<evidence type="ECO:0000256" key="1">
    <source>
        <dbReference type="ARBA" id="ARBA00006484"/>
    </source>
</evidence>
<dbReference type="CDD" id="cd05233">
    <property type="entry name" value="SDR_c"/>
    <property type="match status" value="1"/>
</dbReference>
<evidence type="ECO:0000313" key="4">
    <source>
        <dbReference type="EMBL" id="RVT40139.1"/>
    </source>
</evidence>
<dbReference type="RefSeq" id="WP_127691235.1">
    <property type="nucleotide sequence ID" value="NZ_RZUL01000004.1"/>
</dbReference>
<dbReference type="Pfam" id="PF13561">
    <property type="entry name" value="adh_short_C2"/>
    <property type="match status" value="1"/>
</dbReference>
<dbReference type="PANTHER" id="PTHR24321:SF8">
    <property type="entry name" value="ESTRADIOL 17-BETA-DEHYDROGENASE 8-RELATED"/>
    <property type="match status" value="1"/>
</dbReference>
<dbReference type="GO" id="GO:0016491">
    <property type="term" value="F:oxidoreductase activity"/>
    <property type="evidence" value="ECO:0007669"/>
    <property type="project" value="UniProtKB-KW"/>
</dbReference>
<reference evidence="4 5" key="1">
    <citation type="submission" date="2019-01" db="EMBL/GenBank/DDBJ databases">
        <authorList>
            <person name="Chen W.-M."/>
        </authorList>
    </citation>
    <scope>NUCLEOTIDE SEQUENCE [LARGE SCALE GENOMIC DNA]</scope>
    <source>
        <strain evidence="4 5">TLA-22</strain>
    </source>
</reference>
<dbReference type="Proteomes" id="UP000282977">
    <property type="component" value="Unassembled WGS sequence"/>
</dbReference>
<accession>A0A437J5C1</accession>
<protein>
    <submittedName>
        <fullName evidence="4">SDR family oxidoreductase</fullName>
    </submittedName>
</protein>
<dbReference type="InterPro" id="IPR036291">
    <property type="entry name" value="NAD(P)-bd_dom_sf"/>
</dbReference>
<name>A0A437J5C1_9SPHN</name>
<dbReference type="EMBL" id="RZUL01000004">
    <property type="protein sequence ID" value="RVT40139.1"/>
    <property type="molecule type" value="Genomic_DNA"/>
</dbReference>
<evidence type="ECO:0000256" key="3">
    <source>
        <dbReference type="ARBA" id="ARBA00051383"/>
    </source>
</evidence>
<keyword evidence="5" id="KW-1185">Reference proteome</keyword>
<dbReference type="PRINTS" id="PR00081">
    <property type="entry name" value="GDHRDH"/>
</dbReference>
<evidence type="ECO:0000256" key="2">
    <source>
        <dbReference type="ARBA" id="ARBA00023002"/>
    </source>
</evidence>
<dbReference type="PRINTS" id="PR00080">
    <property type="entry name" value="SDRFAMILY"/>
</dbReference>
<organism evidence="4 5">
    <name type="scientific">Sphingobium algorifonticola</name>
    <dbReference type="NCBI Taxonomy" id="2008318"/>
    <lineage>
        <taxon>Bacteria</taxon>
        <taxon>Pseudomonadati</taxon>
        <taxon>Pseudomonadota</taxon>
        <taxon>Alphaproteobacteria</taxon>
        <taxon>Sphingomonadales</taxon>
        <taxon>Sphingomonadaceae</taxon>
        <taxon>Sphingobium</taxon>
    </lineage>
</organism>
<dbReference type="AlphaFoldDB" id="A0A437J5C1"/>
<keyword evidence="2" id="KW-0560">Oxidoreductase</keyword>
<dbReference type="OrthoDB" id="7432199at2"/>
<comment type="caution">
    <text evidence="4">The sequence shown here is derived from an EMBL/GenBank/DDBJ whole genome shotgun (WGS) entry which is preliminary data.</text>
</comment>
<dbReference type="PANTHER" id="PTHR24321">
    <property type="entry name" value="DEHYDROGENASES, SHORT CHAIN"/>
    <property type="match status" value="1"/>
</dbReference>
<comment type="catalytic activity">
    <reaction evidence="3">
        <text>2,5-dichlorocyclohexa-2,5-dien-1,4-diol + NAD(+) = 2,5-dichlorohydroquinone + NADH + H(+)</text>
        <dbReference type="Rhea" id="RHEA:15741"/>
        <dbReference type="ChEBI" id="CHEBI:15378"/>
        <dbReference type="ChEBI" id="CHEBI:27545"/>
        <dbReference type="ChEBI" id="CHEBI:28975"/>
        <dbReference type="ChEBI" id="CHEBI:57540"/>
        <dbReference type="ChEBI" id="CHEBI:57945"/>
    </reaction>
</comment>
<dbReference type="FunFam" id="3.40.50.720:FF:000084">
    <property type="entry name" value="Short-chain dehydrogenase reductase"/>
    <property type="match status" value="1"/>
</dbReference>
<sequence length="266" mass="27612">MSGRLASKTALVVGAAGEGNMGQVIARRFAAEGARVAVAGRNRAVLDRLAAEIGGVAVDCDFSDRASIFAMVDATCAALGGIDIAVNATGWGLLKPFLETTDADFDRMYALQLRGPFQFVQALIPVMEKTGGSIVQISSATATIMFHDHAAYMATKAGTDHMLRTVANEFGHLGIRVNSISPGVTETPMTAEAAAVPGLMDAFVKGYPLGRYGTSDDIAAGCVWLASDECFMTGETMQVNGGLILRGNPTKAAIEASVAAAMSAQE</sequence>
<evidence type="ECO:0000313" key="5">
    <source>
        <dbReference type="Proteomes" id="UP000282977"/>
    </source>
</evidence>
<dbReference type="SUPFAM" id="SSF51735">
    <property type="entry name" value="NAD(P)-binding Rossmann-fold domains"/>
    <property type="match status" value="1"/>
</dbReference>
<dbReference type="Gene3D" id="3.40.50.720">
    <property type="entry name" value="NAD(P)-binding Rossmann-like Domain"/>
    <property type="match status" value="1"/>
</dbReference>
<proteinExistence type="inferred from homology"/>
<dbReference type="InterPro" id="IPR002347">
    <property type="entry name" value="SDR_fam"/>
</dbReference>
<comment type="similarity">
    <text evidence="1">Belongs to the short-chain dehydrogenases/reductases (SDR) family.</text>
</comment>